<proteinExistence type="predicted"/>
<dbReference type="KEGG" id="aot:AcetOri_orf00830"/>
<dbReference type="EMBL" id="AP018515">
    <property type="protein sequence ID" value="BBC78924.1"/>
    <property type="molecule type" value="Genomic_DNA"/>
</dbReference>
<sequence>MLSTLASTPSTRIHTHGFLSATGTQLLLPCADHSQSRKSLMVQHRKPRTATVRGHAIKLAALAVTGFTLTACTQPAEPYLNKGILLSQAGFIARPADTTARYAMMNTLPPGQLTFRPSTSGPVYLYADPIGCGCVYMGSEAAYQNLRETNNARAQNKKKQPVSALDELHSMEAENRRDTAWWDWSAWSANADPGGNQPRHVIGAEW</sequence>
<reference evidence="1 2" key="1">
    <citation type="submission" date="2018-02" db="EMBL/GenBank/DDBJ databases">
        <title>Acetobacter orientalis genome.</title>
        <authorList>
            <person name="Nakashima N."/>
            <person name="Tamura T."/>
        </authorList>
    </citation>
    <scope>NUCLEOTIDE SEQUENCE [LARGE SCALE GENOMIC DNA]</scope>
    <source>
        <strain evidence="1 2">FAN1</strain>
    </source>
</reference>
<name>A0A2Z5ZE04_9PROT</name>
<organism evidence="1 2">
    <name type="scientific">Acetobacter orientalis</name>
    <dbReference type="NCBI Taxonomy" id="146474"/>
    <lineage>
        <taxon>Bacteria</taxon>
        <taxon>Pseudomonadati</taxon>
        <taxon>Pseudomonadota</taxon>
        <taxon>Alphaproteobacteria</taxon>
        <taxon>Acetobacterales</taxon>
        <taxon>Acetobacteraceae</taxon>
        <taxon>Acetobacter</taxon>
    </lineage>
</organism>
<gene>
    <name evidence="1" type="ORF">AcetOrient_orf00830</name>
</gene>
<accession>A0A2Z5ZE04</accession>
<dbReference type="Proteomes" id="UP000270034">
    <property type="component" value="Chromosome"/>
</dbReference>
<protein>
    <submittedName>
        <fullName evidence="1">Uncharacterized protein</fullName>
    </submittedName>
</protein>
<evidence type="ECO:0000313" key="1">
    <source>
        <dbReference type="EMBL" id="BBC78924.1"/>
    </source>
</evidence>
<evidence type="ECO:0000313" key="2">
    <source>
        <dbReference type="Proteomes" id="UP000270034"/>
    </source>
</evidence>
<dbReference type="AlphaFoldDB" id="A0A2Z5ZE04"/>